<dbReference type="GO" id="GO:0005737">
    <property type="term" value="C:cytoplasm"/>
    <property type="evidence" value="ECO:0007669"/>
    <property type="project" value="InterPro"/>
</dbReference>
<dbReference type="Pfam" id="PF05746">
    <property type="entry name" value="DALR_1"/>
    <property type="match status" value="1"/>
</dbReference>
<evidence type="ECO:0000256" key="1">
    <source>
        <dbReference type="ARBA" id="ARBA00012837"/>
    </source>
</evidence>
<evidence type="ECO:0000256" key="4">
    <source>
        <dbReference type="ARBA" id="ARBA00022840"/>
    </source>
</evidence>
<reference evidence="7" key="1">
    <citation type="submission" date="2021-05" db="EMBL/GenBank/DDBJ databases">
        <authorList>
            <person name="Pietrasiak N."/>
            <person name="Ward R."/>
            <person name="Stajich J.E."/>
            <person name="Kurbessoian T."/>
        </authorList>
    </citation>
    <scope>NUCLEOTIDE SEQUENCE</scope>
    <source>
        <strain evidence="7">HA4357-MV3</strain>
    </source>
</reference>
<comment type="caution">
    <text evidence="7">The sequence shown here is derived from an EMBL/GenBank/DDBJ whole genome shotgun (WGS) entry which is preliminary data.</text>
</comment>
<dbReference type="PANTHER" id="PTHR11956:SF5">
    <property type="entry name" value="ARGININE--TRNA LIGASE, CYTOPLASMIC"/>
    <property type="match status" value="1"/>
</dbReference>
<dbReference type="EC" id="6.1.1.19" evidence="1"/>
<dbReference type="Pfam" id="PF03485">
    <property type="entry name" value="Arg_tRNA_synt_N"/>
    <property type="match status" value="1"/>
</dbReference>
<dbReference type="PANTHER" id="PTHR11956">
    <property type="entry name" value="ARGINYL-TRNA SYNTHETASE"/>
    <property type="match status" value="1"/>
</dbReference>
<dbReference type="InterPro" id="IPR001278">
    <property type="entry name" value="Arg-tRNA-ligase"/>
</dbReference>
<keyword evidence="3" id="KW-0547">Nucleotide-binding</keyword>
<sequence length="281" mass="31901">MHKKPLVSRYVAIKRFLCSYITLKLSIYTKTIKRECPINQKFPLSKGRDKNRVFYITGLALQLAKYEKIPSMEIANAIASHLSANSAGVFSIQIVPPGWIHLKLAHPVLADWLQSLAESRWGAYPLQGGQRTKDKGETENNQCPMPDALFPVQYAHVRCCSLLRLGEQEGLITSDKAIPWLNNQQELCFHHPTELCLINELVKVVDELECSDSSALVKWEKVALALSQAFENFWRDCRIWGEIKANSPELAQARLGLVLATQSVLRRLLEEKLNIFALYEL</sequence>
<accession>A0A9E3LSW6</accession>
<comment type="catalytic activity">
    <reaction evidence="5">
        <text>tRNA(Arg) + L-arginine + ATP = L-arginyl-tRNA(Arg) + AMP + diphosphate</text>
        <dbReference type="Rhea" id="RHEA:20301"/>
        <dbReference type="Rhea" id="RHEA-COMP:9658"/>
        <dbReference type="Rhea" id="RHEA-COMP:9673"/>
        <dbReference type="ChEBI" id="CHEBI:30616"/>
        <dbReference type="ChEBI" id="CHEBI:32682"/>
        <dbReference type="ChEBI" id="CHEBI:33019"/>
        <dbReference type="ChEBI" id="CHEBI:78442"/>
        <dbReference type="ChEBI" id="CHEBI:78513"/>
        <dbReference type="ChEBI" id="CHEBI:456215"/>
        <dbReference type="EC" id="6.1.1.19"/>
    </reaction>
</comment>
<dbReference type="SMART" id="SM00836">
    <property type="entry name" value="DALR_1"/>
    <property type="match status" value="1"/>
</dbReference>
<proteinExistence type="predicted"/>
<evidence type="ECO:0000256" key="5">
    <source>
        <dbReference type="ARBA" id="ARBA00049339"/>
    </source>
</evidence>
<gene>
    <name evidence="7" type="ORF">KME28_12105</name>
</gene>
<evidence type="ECO:0000259" key="6">
    <source>
        <dbReference type="SMART" id="SM00836"/>
    </source>
</evidence>
<dbReference type="EMBL" id="JAHHHW010000085">
    <property type="protein sequence ID" value="MBW4432446.1"/>
    <property type="molecule type" value="Genomic_DNA"/>
</dbReference>
<dbReference type="InterPro" id="IPR036695">
    <property type="entry name" value="Arg-tRNA-synth_N_sf"/>
</dbReference>
<evidence type="ECO:0000256" key="2">
    <source>
        <dbReference type="ARBA" id="ARBA00022598"/>
    </source>
</evidence>
<dbReference type="SUPFAM" id="SSF55190">
    <property type="entry name" value="Arginyl-tRNA synthetase (ArgRS), N-terminal 'additional' domain"/>
    <property type="match status" value="1"/>
</dbReference>
<evidence type="ECO:0000313" key="7">
    <source>
        <dbReference type="EMBL" id="MBW4432446.1"/>
    </source>
</evidence>
<dbReference type="Gene3D" id="1.10.730.10">
    <property type="entry name" value="Isoleucyl-tRNA Synthetase, Domain 1"/>
    <property type="match status" value="1"/>
</dbReference>
<dbReference type="InterPro" id="IPR005148">
    <property type="entry name" value="Arg-tRNA-synth_N"/>
</dbReference>
<dbReference type="AlphaFoldDB" id="A0A9E3LSW6"/>
<dbReference type="Proteomes" id="UP000813215">
    <property type="component" value="Unassembled WGS sequence"/>
</dbReference>
<dbReference type="InterPro" id="IPR009080">
    <property type="entry name" value="tRNAsynth_Ia_anticodon-bd"/>
</dbReference>
<organism evidence="7 8">
    <name type="scientific">Pelatocladus maniniholoensis HA4357-MV3</name>
    <dbReference type="NCBI Taxonomy" id="1117104"/>
    <lineage>
        <taxon>Bacteria</taxon>
        <taxon>Bacillati</taxon>
        <taxon>Cyanobacteriota</taxon>
        <taxon>Cyanophyceae</taxon>
        <taxon>Nostocales</taxon>
        <taxon>Nostocaceae</taxon>
        <taxon>Pelatocladus</taxon>
    </lineage>
</organism>
<dbReference type="SUPFAM" id="SSF47323">
    <property type="entry name" value="Anticodon-binding domain of a subclass of class I aminoacyl-tRNA synthetases"/>
    <property type="match status" value="1"/>
</dbReference>
<dbReference type="GO" id="GO:0005524">
    <property type="term" value="F:ATP binding"/>
    <property type="evidence" value="ECO:0007669"/>
    <property type="project" value="UniProtKB-KW"/>
</dbReference>
<dbReference type="InterPro" id="IPR008909">
    <property type="entry name" value="DALR_anticod-bd"/>
</dbReference>
<evidence type="ECO:0000256" key="3">
    <source>
        <dbReference type="ARBA" id="ARBA00022741"/>
    </source>
</evidence>
<keyword evidence="2" id="KW-0436">Ligase</keyword>
<dbReference type="GO" id="GO:0006420">
    <property type="term" value="P:arginyl-tRNA aminoacylation"/>
    <property type="evidence" value="ECO:0007669"/>
    <property type="project" value="InterPro"/>
</dbReference>
<protein>
    <recommendedName>
        <fullName evidence="1">arginine--tRNA ligase</fullName>
        <ecNumber evidence="1">6.1.1.19</ecNumber>
    </recommendedName>
</protein>
<dbReference type="GO" id="GO:0004814">
    <property type="term" value="F:arginine-tRNA ligase activity"/>
    <property type="evidence" value="ECO:0007669"/>
    <property type="project" value="UniProtKB-EC"/>
</dbReference>
<reference evidence="7" key="2">
    <citation type="journal article" date="2022" name="Microbiol. Resour. Announc.">
        <title>Metagenome Sequencing to Explore Phylogenomics of Terrestrial Cyanobacteria.</title>
        <authorList>
            <person name="Ward R.D."/>
            <person name="Stajich J.E."/>
            <person name="Johansen J.R."/>
            <person name="Huntemann M."/>
            <person name="Clum A."/>
            <person name="Foster B."/>
            <person name="Foster B."/>
            <person name="Roux S."/>
            <person name="Palaniappan K."/>
            <person name="Varghese N."/>
            <person name="Mukherjee S."/>
            <person name="Reddy T.B.K."/>
            <person name="Daum C."/>
            <person name="Copeland A."/>
            <person name="Chen I.A."/>
            <person name="Ivanova N.N."/>
            <person name="Kyrpides N.C."/>
            <person name="Shapiro N."/>
            <person name="Eloe-Fadrosh E.A."/>
            <person name="Pietrasiak N."/>
        </authorList>
    </citation>
    <scope>NUCLEOTIDE SEQUENCE</scope>
    <source>
        <strain evidence="7">HA4357-MV3</strain>
    </source>
</reference>
<dbReference type="Gene3D" id="3.30.1360.70">
    <property type="entry name" value="Arginyl tRNA synthetase N-terminal domain"/>
    <property type="match status" value="1"/>
</dbReference>
<evidence type="ECO:0000313" key="8">
    <source>
        <dbReference type="Proteomes" id="UP000813215"/>
    </source>
</evidence>
<feature type="domain" description="DALR anticodon binding" evidence="6">
    <location>
        <begin position="152"/>
        <end position="273"/>
    </location>
</feature>
<keyword evidence="4" id="KW-0067">ATP-binding</keyword>
<name>A0A9E3LSW6_9NOST</name>